<dbReference type="SUPFAM" id="SSF54427">
    <property type="entry name" value="NTF2-like"/>
    <property type="match status" value="1"/>
</dbReference>
<dbReference type="Pfam" id="PF13577">
    <property type="entry name" value="SnoaL_4"/>
    <property type="match status" value="1"/>
</dbReference>
<evidence type="ECO:0000313" key="2">
    <source>
        <dbReference type="EMBL" id="WAZ19455.1"/>
    </source>
</evidence>
<name>A0ABY7K4N2_9ACTN</name>
<dbReference type="InterPro" id="IPR037401">
    <property type="entry name" value="SnoaL-like"/>
</dbReference>
<dbReference type="Proteomes" id="UP001164439">
    <property type="component" value="Chromosome"/>
</dbReference>
<feature type="domain" description="SnoaL-like" evidence="1">
    <location>
        <begin position="14"/>
        <end position="140"/>
    </location>
</feature>
<dbReference type="Gene3D" id="3.10.450.50">
    <property type="match status" value="1"/>
</dbReference>
<dbReference type="InterPro" id="IPR032710">
    <property type="entry name" value="NTF2-like_dom_sf"/>
</dbReference>
<keyword evidence="3" id="KW-1185">Reference proteome</keyword>
<protein>
    <submittedName>
        <fullName evidence="2">Nuclear transport factor 2 family protein</fullName>
    </submittedName>
</protein>
<dbReference type="CDD" id="cd00531">
    <property type="entry name" value="NTF2_like"/>
    <property type="match status" value="1"/>
</dbReference>
<gene>
    <name evidence="2" type="ORF">STRCI_000510</name>
</gene>
<proteinExistence type="predicted"/>
<reference evidence="2" key="1">
    <citation type="submission" date="2022-12" db="EMBL/GenBank/DDBJ databases">
        <authorList>
            <person name="Ruckert C."/>
            <person name="Busche T."/>
            <person name="Kalinowski J."/>
            <person name="Wittmann C."/>
        </authorList>
    </citation>
    <scope>NUCLEOTIDE SEQUENCE</scope>
    <source>
        <strain evidence="2">DSM 40467</strain>
    </source>
</reference>
<evidence type="ECO:0000313" key="3">
    <source>
        <dbReference type="Proteomes" id="UP001164439"/>
    </source>
</evidence>
<sequence>MRTSDRPTLDADVRRLADRQAVVEVCTRMAWHSDQREWEALKSVFADEVRLDYTSMNGGEPALLSPEQIVDAWSQSLGRLDATQHMITNQLVTLAGDTAVCTASFQATHRLAAPFGAPLWTLGGTYRFALVRVGGDWKISGVVMNAVWADGNKDLVAARAPE</sequence>
<accession>A0ABY7K4N2</accession>
<dbReference type="EMBL" id="CP114413">
    <property type="protein sequence ID" value="WAZ19455.1"/>
    <property type="molecule type" value="Genomic_DNA"/>
</dbReference>
<evidence type="ECO:0000259" key="1">
    <source>
        <dbReference type="Pfam" id="PF13577"/>
    </source>
</evidence>
<dbReference type="RefSeq" id="WP_269657144.1">
    <property type="nucleotide sequence ID" value="NZ_CP114413.1"/>
</dbReference>
<organism evidence="2 3">
    <name type="scientific">Streptomyces cinnabarinus</name>
    <dbReference type="NCBI Taxonomy" id="67287"/>
    <lineage>
        <taxon>Bacteria</taxon>
        <taxon>Bacillati</taxon>
        <taxon>Actinomycetota</taxon>
        <taxon>Actinomycetes</taxon>
        <taxon>Kitasatosporales</taxon>
        <taxon>Streptomycetaceae</taxon>
        <taxon>Streptomyces</taxon>
    </lineage>
</organism>